<name>K5BHM3_MYCHD</name>
<reference evidence="1 2" key="1">
    <citation type="journal article" date="2012" name="J. Bacteriol.">
        <title>Genome sequence of Mycobacterium hassiacum DSM 44199, a rare source of heat-stable mycobacterial proteins.</title>
        <authorList>
            <person name="Tiago I."/>
            <person name="Maranha A."/>
            <person name="Mendes V."/>
            <person name="Alarico S."/>
            <person name="Moynihan P.J."/>
            <person name="Clarke A.J."/>
            <person name="Macedo-Ribeiro S."/>
            <person name="Pereira P.J."/>
            <person name="Empadinhas N."/>
        </authorList>
    </citation>
    <scope>NUCLEOTIDE SEQUENCE [LARGE SCALE GENOMIC DNA]</scope>
    <source>
        <strain evidence="2">DSM 44199 / CIP 105218 / JCM 12690 / 3849</strain>
    </source>
</reference>
<evidence type="ECO:0000313" key="1">
    <source>
        <dbReference type="EMBL" id="EKF24991.1"/>
    </source>
</evidence>
<dbReference type="RefSeq" id="WP_005625283.1">
    <property type="nucleotide sequence ID" value="NZ_AMRA01000026.1"/>
</dbReference>
<accession>K5BHM3</accession>
<dbReference type="PATRIC" id="fig|1122247.3.peg.935"/>
<sequence length="203" mass="22543">MSEHTSTPTLGGQFAKALVYAEVLHHNQVRKGGGAPYIGHLLNVAGLVINDGGTEAQAIAALLHDTVEDTTATVEDIRANFGDDVARMVAECSDTDVRPKPPWRQRKEAHIAHLNTAGADTLLVSVADKLDNARSLLRDYREIGPPLWQRFTVTDPAEHLWYFAELLALYRRRGLTSWMVDELERVVGELKRLIDGQERVVLV</sequence>
<dbReference type="EMBL" id="AMRA01000026">
    <property type="protein sequence ID" value="EKF24991.1"/>
    <property type="molecule type" value="Genomic_DNA"/>
</dbReference>
<dbReference type="GO" id="GO:0008893">
    <property type="term" value="F:guanosine-3',5'-bis(diphosphate) 3'-diphosphatase activity"/>
    <property type="evidence" value="ECO:0007669"/>
    <property type="project" value="TreeGrafter"/>
</dbReference>
<dbReference type="AlphaFoldDB" id="K5BHM3"/>
<proteinExistence type="predicted"/>
<evidence type="ECO:0000313" key="2">
    <source>
        <dbReference type="Proteomes" id="UP000006265"/>
    </source>
</evidence>
<dbReference type="STRING" id="1122247.GCA_000379865_03825"/>
<dbReference type="InterPro" id="IPR003607">
    <property type="entry name" value="HD/PDEase_dom"/>
</dbReference>
<dbReference type="eggNOG" id="COG0317">
    <property type="taxonomic scope" value="Bacteria"/>
</dbReference>
<keyword evidence="2" id="KW-1185">Reference proteome</keyword>
<gene>
    <name evidence="1" type="ORF">C731_0974</name>
</gene>
<organism evidence="1 2">
    <name type="scientific">Mycolicibacterium hassiacum (strain DSM 44199 / CIP 105218 / JCM 12690 / 3849)</name>
    <name type="common">Mycobacterium hassiacum</name>
    <dbReference type="NCBI Taxonomy" id="1122247"/>
    <lineage>
        <taxon>Bacteria</taxon>
        <taxon>Bacillati</taxon>
        <taxon>Actinomycetota</taxon>
        <taxon>Actinomycetes</taxon>
        <taxon>Mycobacteriales</taxon>
        <taxon>Mycobacteriaceae</taxon>
        <taxon>Mycolicibacterium</taxon>
    </lineage>
</organism>
<dbReference type="PANTHER" id="PTHR46246">
    <property type="entry name" value="GUANOSINE-3',5'-BIS(DIPHOSPHATE) 3'-PYROPHOSPHOHYDROLASE MESH1"/>
    <property type="match status" value="1"/>
</dbReference>
<dbReference type="InterPro" id="IPR052194">
    <property type="entry name" value="MESH1"/>
</dbReference>
<dbReference type="SMART" id="SM00471">
    <property type="entry name" value="HDc"/>
    <property type="match status" value="1"/>
</dbReference>
<dbReference type="Pfam" id="PF13328">
    <property type="entry name" value="HD_4"/>
    <property type="match status" value="1"/>
</dbReference>
<dbReference type="SUPFAM" id="SSF109604">
    <property type="entry name" value="HD-domain/PDEase-like"/>
    <property type="match status" value="1"/>
</dbReference>
<dbReference type="Gene3D" id="1.10.3210.10">
    <property type="entry name" value="Hypothetical protein af1432"/>
    <property type="match status" value="1"/>
</dbReference>
<dbReference type="OrthoDB" id="9802385at2"/>
<dbReference type="PANTHER" id="PTHR46246:SF1">
    <property type="entry name" value="GUANOSINE-3',5'-BIS(DIPHOSPHATE) 3'-PYROPHOSPHOHYDROLASE MESH1"/>
    <property type="match status" value="1"/>
</dbReference>
<comment type="caution">
    <text evidence="1">The sequence shown here is derived from an EMBL/GenBank/DDBJ whole genome shotgun (WGS) entry which is preliminary data.</text>
</comment>
<protein>
    <submittedName>
        <fullName evidence="1">HD domain protein</fullName>
    </submittedName>
</protein>
<dbReference type="Proteomes" id="UP000006265">
    <property type="component" value="Unassembled WGS sequence"/>
</dbReference>